<dbReference type="SUPFAM" id="SSF56563">
    <property type="entry name" value="Major capsid protein gp5"/>
    <property type="match status" value="1"/>
</dbReference>
<evidence type="ECO:0000256" key="5">
    <source>
        <dbReference type="SAM" id="MobiDB-lite"/>
    </source>
</evidence>
<dbReference type="InterPro" id="IPR006433">
    <property type="entry name" value="Prohead_protease"/>
</dbReference>
<name>A0ABS9MES4_9FIRM</name>
<dbReference type="InterPro" id="IPR054612">
    <property type="entry name" value="Phage_capsid-like_C"/>
</dbReference>
<dbReference type="Pfam" id="PF04586">
    <property type="entry name" value="Peptidase_S78"/>
    <property type="match status" value="1"/>
</dbReference>
<comment type="caution">
    <text evidence="8">The sequence shown here is derived from an EMBL/GenBank/DDBJ whole genome shotgun (WGS) entry which is preliminary data.</text>
</comment>
<evidence type="ECO:0000256" key="1">
    <source>
        <dbReference type="ARBA" id="ARBA00004328"/>
    </source>
</evidence>
<protein>
    <submittedName>
        <fullName evidence="8">Phage major capsid protein</fullName>
    </submittedName>
</protein>
<dbReference type="RefSeq" id="WP_238075053.1">
    <property type="nucleotide sequence ID" value="NZ_JAKNJB010000044.1"/>
</dbReference>
<keyword evidence="4" id="KW-0378">Hydrolase</keyword>
<feature type="region of interest" description="Disordered" evidence="5">
    <location>
        <begin position="197"/>
        <end position="232"/>
    </location>
</feature>
<proteinExistence type="predicted"/>
<evidence type="ECO:0000259" key="6">
    <source>
        <dbReference type="Pfam" id="PF04586"/>
    </source>
</evidence>
<dbReference type="Pfam" id="PF05065">
    <property type="entry name" value="Phage_capsid"/>
    <property type="match status" value="1"/>
</dbReference>
<keyword evidence="9" id="KW-1185">Reference proteome</keyword>
<comment type="subcellular location">
    <subcellularLocation>
        <location evidence="1">Virion</location>
    </subcellularLocation>
</comment>
<accession>A0ABS9MES4</accession>
<feature type="domain" description="Phage capsid-like C-terminal" evidence="7">
    <location>
        <begin position="317"/>
        <end position="599"/>
    </location>
</feature>
<dbReference type="NCBIfam" id="TIGR01554">
    <property type="entry name" value="major_cap_HK97"/>
    <property type="match status" value="1"/>
</dbReference>
<reference evidence="8 9" key="1">
    <citation type="submission" date="2022-01" db="EMBL/GenBank/DDBJ databases">
        <title>Collection of gut derived symbiotic bacterial strains cultured from healthy donors.</title>
        <authorList>
            <person name="Lin H."/>
            <person name="Kohout C."/>
            <person name="Waligurski E."/>
            <person name="Pamer E.G."/>
        </authorList>
    </citation>
    <scope>NUCLEOTIDE SEQUENCE [LARGE SCALE GENOMIC DNA]</scope>
    <source>
        <strain evidence="8 9">DFI.3.7</strain>
    </source>
</reference>
<dbReference type="NCBIfam" id="TIGR01543">
    <property type="entry name" value="proheadase_HK97"/>
    <property type="match status" value="1"/>
</dbReference>
<evidence type="ECO:0000256" key="3">
    <source>
        <dbReference type="ARBA" id="ARBA00022670"/>
    </source>
</evidence>
<evidence type="ECO:0000313" key="9">
    <source>
        <dbReference type="Proteomes" id="UP001200313"/>
    </source>
</evidence>
<feature type="region of interest" description="Disordered" evidence="5">
    <location>
        <begin position="146"/>
        <end position="174"/>
    </location>
</feature>
<gene>
    <name evidence="8" type="ORF">L0P79_17260</name>
</gene>
<evidence type="ECO:0000256" key="2">
    <source>
        <dbReference type="ARBA" id="ARBA00022612"/>
    </source>
</evidence>
<keyword evidence="2" id="KW-1188">Viral release from host cell</keyword>
<feature type="compositionally biased region" description="Basic and acidic residues" evidence="5">
    <location>
        <begin position="146"/>
        <end position="169"/>
    </location>
</feature>
<dbReference type="EMBL" id="JAKNJB010000044">
    <property type="protein sequence ID" value="MCG4528794.1"/>
    <property type="molecule type" value="Genomic_DNA"/>
</dbReference>
<evidence type="ECO:0000256" key="4">
    <source>
        <dbReference type="ARBA" id="ARBA00022801"/>
    </source>
</evidence>
<organism evidence="8 9">
    <name type="scientific">Intestinimonas massiliensis</name>
    <name type="common">ex Afouda et al. 2020</name>
    <dbReference type="NCBI Taxonomy" id="1673721"/>
    <lineage>
        <taxon>Bacteria</taxon>
        <taxon>Bacillati</taxon>
        <taxon>Bacillota</taxon>
        <taxon>Clostridia</taxon>
        <taxon>Eubacteriales</taxon>
        <taxon>Intestinimonas</taxon>
    </lineage>
</organism>
<dbReference type="Gene3D" id="3.30.2400.10">
    <property type="entry name" value="Major capsid protein gp5"/>
    <property type="match status" value="1"/>
</dbReference>
<dbReference type="InterPro" id="IPR054613">
    <property type="entry name" value="Peptidase_S78_dom"/>
</dbReference>
<sequence>MKYLQFKMEGVDDQGIFTGHASVFNVVDLDGDVVEPGAFAETLATGAASAGVLIFGQHEDRKEPLGRTLELREDSIGLYVKGQISDTTAGRDYRQLIRDGVLDQMSIGYIALEYYIDEQQVRHLTKLDLLEISIVNYPANTEARIESYKGGKKPMEPKDTKSKETKEQTTETGLTQEQLQALLEQAAEAGAVKALKAMTPEEDEIKEETPPADETKEDCREDETKAAGEKDAKEVKSAARLAAVQRKYAEIYLNAGAAPKEEKSTLPAGIGWVRYQKCMMRANKDYDHAAHIARKEYGDAFLEKQIKAMSVTSPTDGGYLVPEVYASEIIPLLRDKAIVLKLGASTLPMDRGNLNLPKMTSGVSASYVGELRKAKASKAKFGNVRLSSKKLMCKVIISNDLIRSNAYGADQTILNDATTAMALAMDRAAFLGKGTEFEPMGLFNMDIPTVELNAAPNEGTTGKLLAKLLQNNADTSKLGWAINGFAWEAFYNVVQAASGLYLYRDQMDAGKLNGHEFAVSNQIPVSAASGRPTDIVLGNWSEFMIGRQGSMESEMFREGTITDENGETVSAVDQDCTILRIIDLHDFGVRHEESFVIGKGLKTGA</sequence>
<keyword evidence="3" id="KW-0645">Protease</keyword>
<feature type="domain" description="Prohead serine protease" evidence="6">
    <location>
        <begin position="11"/>
        <end position="147"/>
    </location>
</feature>
<evidence type="ECO:0000259" key="7">
    <source>
        <dbReference type="Pfam" id="PF05065"/>
    </source>
</evidence>
<evidence type="ECO:0000313" key="8">
    <source>
        <dbReference type="EMBL" id="MCG4528794.1"/>
    </source>
</evidence>
<feature type="compositionally biased region" description="Basic and acidic residues" evidence="5">
    <location>
        <begin position="207"/>
        <end position="232"/>
    </location>
</feature>
<dbReference type="InterPro" id="IPR024455">
    <property type="entry name" value="Phage_capsid"/>
</dbReference>
<dbReference type="Proteomes" id="UP001200313">
    <property type="component" value="Unassembled WGS sequence"/>
</dbReference>